<dbReference type="AlphaFoldDB" id="A0A0C3FPD1"/>
<keyword evidence="3" id="KW-1185">Reference proteome</keyword>
<accession>A0A0C3FPD1</accession>
<feature type="compositionally biased region" description="Basic and acidic residues" evidence="1">
    <location>
        <begin position="283"/>
        <end position="299"/>
    </location>
</feature>
<evidence type="ECO:0000313" key="2">
    <source>
        <dbReference type="EMBL" id="KIM85930.1"/>
    </source>
</evidence>
<dbReference type="HOGENOM" id="CLU_858202_0_0_1"/>
<dbReference type="STRING" id="765440.A0A0C3FPD1"/>
<sequence length="324" mass="36924">MFASLTIAFSKKIVLKSSMRMMQCSQRYLAPALQHLFPEVSFIEIYFHFITDLGPSFGPSKLVRSAQDNKWRAFALFILLEGIHGHIGTYRPHGRNGLKLAARLKAIKTSSLLIDKEARLVDNWRLRYKSSLHDPLLANHLTYLPFPPNWPIFNPFGKLANWFETYGHVLECLVLLHPHPNRDQLRRNHAQLKRLRDRSYPAECGGYGTSTLDYHYYRSRFPGRTYDRSQTQTNCSPSCPTPSLNIRLFPPTLITNNGHAPTSKPPPHILVMSSFITSPRGLNDGKRMGSEAGRVEPAHSRANKQAWVGHGRGTPDRFSRPSRN</sequence>
<gene>
    <name evidence="2" type="ORF">PILCRDRAFT_5032</name>
</gene>
<dbReference type="InterPro" id="IPR036188">
    <property type="entry name" value="FAD/NAD-bd_sf"/>
</dbReference>
<name>A0A0C3FPD1_PILCF</name>
<reference evidence="2 3" key="1">
    <citation type="submission" date="2014-04" db="EMBL/GenBank/DDBJ databases">
        <authorList>
            <consortium name="DOE Joint Genome Institute"/>
            <person name="Kuo A."/>
            <person name="Tarkka M."/>
            <person name="Buscot F."/>
            <person name="Kohler A."/>
            <person name="Nagy L.G."/>
            <person name="Floudas D."/>
            <person name="Copeland A."/>
            <person name="Barry K.W."/>
            <person name="Cichocki N."/>
            <person name="Veneault-Fourrey C."/>
            <person name="LaButti K."/>
            <person name="Lindquist E.A."/>
            <person name="Lipzen A."/>
            <person name="Lundell T."/>
            <person name="Morin E."/>
            <person name="Murat C."/>
            <person name="Sun H."/>
            <person name="Tunlid A."/>
            <person name="Henrissat B."/>
            <person name="Grigoriev I.V."/>
            <person name="Hibbett D.S."/>
            <person name="Martin F."/>
            <person name="Nordberg H.P."/>
            <person name="Cantor M.N."/>
            <person name="Hua S.X."/>
        </authorList>
    </citation>
    <scope>NUCLEOTIDE SEQUENCE [LARGE SCALE GENOMIC DNA]</scope>
    <source>
        <strain evidence="2 3">F 1598</strain>
    </source>
</reference>
<protein>
    <submittedName>
        <fullName evidence="2">Uncharacterized protein</fullName>
    </submittedName>
</protein>
<reference evidence="3" key="2">
    <citation type="submission" date="2015-01" db="EMBL/GenBank/DDBJ databases">
        <title>Evolutionary Origins and Diversification of the Mycorrhizal Mutualists.</title>
        <authorList>
            <consortium name="DOE Joint Genome Institute"/>
            <consortium name="Mycorrhizal Genomics Consortium"/>
            <person name="Kohler A."/>
            <person name="Kuo A."/>
            <person name="Nagy L.G."/>
            <person name="Floudas D."/>
            <person name="Copeland A."/>
            <person name="Barry K.W."/>
            <person name="Cichocki N."/>
            <person name="Veneault-Fourrey C."/>
            <person name="LaButti K."/>
            <person name="Lindquist E.A."/>
            <person name="Lipzen A."/>
            <person name="Lundell T."/>
            <person name="Morin E."/>
            <person name="Murat C."/>
            <person name="Riley R."/>
            <person name="Ohm R."/>
            <person name="Sun H."/>
            <person name="Tunlid A."/>
            <person name="Henrissat B."/>
            <person name="Grigoriev I.V."/>
            <person name="Hibbett D.S."/>
            <person name="Martin F."/>
        </authorList>
    </citation>
    <scope>NUCLEOTIDE SEQUENCE [LARGE SCALE GENOMIC DNA]</scope>
    <source>
        <strain evidence="3">F 1598</strain>
    </source>
</reference>
<dbReference type="Proteomes" id="UP000054166">
    <property type="component" value="Unassembled WGS sequence"/>
</dbReference>
<evidence type="ECO:0000313" key="3">
    <source>
        <dbReference type="Proteomes" id="UP000054166"/>
    </source>
</evidence>
<dbReference type="InParanoid" id="A0A0C3FPD1"/>
<evidence type="ECO:0000256" key="1">
    <source>
        <dbReference type="SAM" id="MobiDB-lite"/>
    </source>
</evidence>
<feature type="compositionally biased region" description="Basic and acidic residues" evidence="1">
    <location>
        <begin position="313"/>
        <end position="324"/>
    </location>
</feature>
<proteinExistence type="predicted"/>
<dbReference type="Gene3D" id="3.50.50.60">
    <property type="entry name" value="FAD/NAD(P)-binding domain"/>
    <property type="match status" value="1"/>
</dbReference>
<organism evidence="2 3">
    <name type="scientific">Piloderma croceum (strain F 1598)</name>
    <dbReference type="NCBI Taxonomy" id="765440"/>
    <lineage>
        <taxon>Eukaryota</taxon>
        <taxon>Fungi</taxon>
        <taxon>Dikarya</taxon>
        <taxon>Basidiomycota</taxon>
        <taxon>Agaricomycotina</taxon>
        <taxon>Agaricomycetes</taxon>
        <taxon>Agaricomycetidae</taxon>
        <taxon>Atheliales</taxon>
        <taxon>Atheliaceae</taxon>
        <taxon>Piloderma</taxon>
    </lineage>
</organism>
<feature type="region of interest" description="Disordered" evidence="1">
    <location>
        <begin position="280"/>
        <end position="324"/>
    </location>
</feature>
<dbReference type="EMBL" id="KN832983">
    <property type="protein sequence ID" value="KIM85930.1"/>
    <property type="molecule type" value="Genomic_DNA"/>
</dbReference>